<comment type="subunit">
    <text evidence="6 7">The RNAP catalytic core consists of 2 alpha, 1 beta, 1 beta' and 1 omega subunit. When a sigma factor is associated with the core the holoenzyme is formed, which can initiate transcription.</text>
</comment>
<evidence type="ECO:0000256" key="7">
    <source>
        <dbReference type="RuleBase" id="RU363031"/>
    </source>
</evidence>
<proteinExistence type="inferred from homology"/>
<organism evidence="15">
    <name type="scientific">Vecturithrix granuli</name>
    <dbReference type="NCBI Taxonomy" id="1499967"/>
    <lineage>
        <taxon>Bacteria</taxon>
        <taxon>Candidatus Moduliflexota</taxon>
        <taxon>Candidatus Vecturitrichia</taxon>
        <taxon>Candidatus Vecturitrichales</taxon>
        <taxon>Candidatus Vecturitrichaceae</taxon>
        <taxon>Candidatus Vecturithrix</taxon>
    </lineage>
</organism>
<dbReference type="GO" id="GO:0032549">
    <property type="term" value="F:ribonucleoside binding"/>
    <property type="evidence" value="ECO:0007669"/>
    <property type="project" value="InterPro"/>
</dbReference>
<dbReference type="InterPro" id="IPR019462">
    <property type="entry name" value="DNA-dir_RNA_pol_bsu_external_1"/>
</dbReference>
<gene>
    <name evidence="6" type="primary">rpoB</name>
    <name evidence="15" type="ORF">U27_05971</name>
</gene>
<dbReference type="Pfam" id="PF04563">
    <property type="entry name" value="RNA_pol_Rpb2_1"/>
    <property type="match status" value="1"/>
</dbReference>
<dbReference type="Pfam" id="PF10385">
    <property type="entry name" value="RNA_pol_Rpb2_45"/>
    <property type="match status" value="1"/>
</dbReference>
<dbReference type="GO" id="GO:0006351">
    <property type="term" value="P:DNA-templated transcription"/>
    <property type="evidence" value="ECO:0007669"/>
    <property type="project" value="UniProtKB-UniRule"/>
</dbReference>
<dbReference type="Pfam" id="PF04560">
    <property type="entry name" value="RNA_pol_Rpb2_7"/>
    <property type="match status" value="1"/>
</dbReference>
<feature type="domain" description="RNA polymerase Rpb2" evidence="11">
    <location>
        <begin position="173"/>
        <end position="238"/>
    </location>
</feature>
<dbReference type="Gene3D" id="3.90.1800.10">
    <property type="entry name" value="RNA polymerase alpha subunit dimerisation domain"/>
    <property type="match status" value="1"/>
</dbReference>
<dbReference type="STRING" id="1499967.U27_05971"/>
<dbReference type="FunFam" id="3.90.1800.10:FF:000001">
    <property type="entry name" value="DNA-directed RNA polymerase subunit beta"/>
    <property type="match status" value="1"/>
</dbReference>
<name>A0A081C340_VECG1</name>
<evidence type="ECO:0000256" key="2">
    <source>
        <dbReference type="ARBA" id="ARBA00022679"/>
    </source>
</evidence>
<comment type="function">
    <text evidence="6 7">DNA-dependent RNA polymerase catalyzes the transcription of DNA into RNA using the four ribonucleoside triphosphates as substrates.</text>
</comment>
<feature type="domain" description="RNA polymerase Rpb2" evidence="13">
    <location>
        <begin position="576"/>
        <end position="643"/>
    </location>
</feature>
<sequence length="1506" mass="168765">MQEYTAATSGSASEAGNGDGLTPTVRTRLDFGKIPIILDIPNLIEVQQQSYERFLQLDIPPEERAEIGLQEIFHSVFPIADYNDLALLEFVSYSFGKPKYSAAECRERGMTYSIPLKVTVRLVTWDIDPDISTKSIRDIKEQDIYFGEIPMMTPKGTFIINGTERSVVSQMHRSPGVFFDHDKGKGHFSGKVLYSCRVIPYRGSWLEFEFDYRDYLYVRIDKKRKLPVSTFLRALQCVVADEQRQAEARGDDPPRLPDLRTTESLLRCFYDTLTFRFDAVDKAGGLTCTVDLDVDLRTSTPDALSEFLRSYLATEDVDAPDGTPIIRQGKKITKKVLRLSKLHQRNALRVESAALVGAVAARDIVDPDTGEVLVECNEEISQDALHRLYQSAVTAVEVLLIDRSVGGDALSNTFMKDGLRTMTDALLEIYRTLRPGDPPTPDSATTLFLNLFFNADRYDLSKVGRLKINEKLRLSKPIEQRVLDVEDLLAIASYMLKLRMGEGDIDDIDHLGNRRVRSVGELLENQFRMGLVRVERATKERMSLQELDTVMPHDLINAKPVMSAVKEFFGSSQLSQFMDQTNPLSELTHKRRLSALGPGGLSRERAGFEMRDVHSTHYGRICPIETPEGPNIGLIASLSTYGSINEYGFIETPYRRVDQGRVTDTIEYLSAFKEEHYTIAQANAPLDARGYFVNERVQARKGGDFEQVAPDQVDYMDVSPKQLVSVSASLIPFLEHDDANRALMGSNMQRQAVPLLRPEAPLVGTGMEAIAARDSGAVIIARRSGVVESVDARNIVIRVDERFDTPEELAATRRFAAFRLPSFEEETDEEGGATLIDRYDLMKFQRSNQNTCVNQRPLVKIGDRIKAGQVIADGFSTERGELALGRNVLVAFMPWNGYNFEDAILISERVVTDDLFTSIHIEECEIEARDTKLGREEITRDIPNVGEDALANLDESGIVRIGAEVAPGDILVGKISPKGETHLAPEEKLLRAIFGEKAGDVKDSSLRTPQGVGGIVIDVKVFSRKGIEKDERAQSIEDAEIAKIVRDYQDEIRIVREELRKKIVHLLKNRVVARDFYPNAPRGVFEDEDEDFAFEEDTPRGKPLLRKGDVLTPEKLEDIPVDDLGKIKVQDLHDIREEIEALQENAMDQIHILETIMNEKTNKLRTGDELPPGVVKLVKVYIAMKRRLMVGDKMAGRHGNKGVVSNIAPLENMPYLADGTPVDIVLNPLGVPSRMNVGQILETCLGWASQRLMQRVQHYCTWLETPLRRVHGQDPELRALLADLGPERDEAAQERLRTTLTERLRDLLVQVYDGIRQDETVTRYLQEGTRDGLLALAKAIQHDVYFATPVFDGASEQAVKQKLRAAGLPASGKVTLYDGKTGEPFEQDTTVGYIYMVKLSHLVDDKMHARSIGPYSLVTQQPLGGKAQFGGQRFGEMEVWALEAYGAAYNLQELLTVKSDDVVGRTKIYESIVKGQHTLEPGVPESFNVLVKELQSLGLDVELMKR</sequence>
<dbReference type="InterPro" id="IPR042107">
    <property type="entry name" value="DNA-dir_RNA_pol_bsu_ext_1_sf"/>
</dbReference>
<evidence type="ECO:0000313" key="16">
    <source>
        <dbReference type="Proteomes" id="UP000030661"/>
    </source>
</evidence>
<dbReference type="Pfam" id="PF04565">
    <property type="entry name" value="RNA_pol_Rpb2_3"/>
    <property type="match status" value="1"/>
</dbReference>
<keyword evidence="2 6" id="KW-0808">Transferase</keyword>
<dbReference type="Gene3D" id="3.90.1110.10">
    <property type="entry name" value="RNA polymerase Rpb2, domain 2"/>
    <property type="match status" value="1"/>
</dbReference>
<dbReference type="InterPro" id="IPR007642">
    <property type="entry name" value="RNA_pol_Rpb2_2"/>
</dbReference>
<protein>
    <recommendedName>
        <fullName evidence="6 7">DNA-directed RNA polymerase subunit beta</fullName>
        <shortName evidence="6">RNAP subunit beta</shortName>
        <ecNumber evidence="6 7">2.7.7.6</ecNumber>
    </recommendedName>
    <alternativeName>
        <fullName evidence="6">RNA polymerase subunit beta</fullName>
    </alternativeName>
    <alternativeName>
        <fullName evidence="6">Transcriptase subunit beta</fullName>
    </alternativeName>
</protein>
<dbReference type="InterPro" id="IPR007645">
    <property type="entry name" value="RNA_pol_Rpb2_3"/>
</dbReference>
<dbReference type="GO" id="GO:0000428">
    <property type="term" value="C:DNA-directed RNA polymerase complex"/>
    <property type="evidence" value="ECO:0007669"/>
    <property type="project" value="UniProtKB-KW"/>
</dbReference>
<dbReference type="InterPro" id="IPR007644">
    <property type="entry name" value="RNA_pol_bsu_protrusion"/>
</dbReference>
<dbReference type="HAMAP" id="MF_01321">
    <property type="entry name" value="RNApol_bact_RpoB"/>
    <property type="match status" value="1"/>
</dbReference>
<dbReference type="Pfam" id="PF00562">
    <property type="entry name" value="RNA_pol_Rpb2_6"/>
    <property type="match status" value="1"/>
</dbReference>
<feature type="domain" description="DNA-directed RNA polymerase subunit 2 hybrid-binding" evidence="9">
    <location>
        <begin position="832"/>
        <end position="1428"/>
    </location>
</feature>
<evidence type="ECO:0000259" key="12">
    <source>
        <dbReference type="Pfam" id="PF04563"/>
    </source>
</evidence>
<dbReference type="PANTHER" id="PTHR20856">
    <property type="entry name" value="DNA-DIRECTED RNA POLYMERASE I SUBUNIT 2"/>
    <property type="match status" value="1"/>
</dbReference>
<keyword evidence="3 6" id="KW-0548">Nucleotidyltransferase</keyword>
<dbReference type="InterPro" id="IPR007121">
    <property type="entry name" value="RNA_pol_bsu_CS"/>
</dbReference>
<dbReference type="eggNOG" id="COG0085">
    <property type="taxonomic scope" value="Bacteria"/>
</dbReference>
<dbReference type="InterPro" id="IPR014724">
    <property type="entry name" value="RNA_pol_RPB2_OB-fold"/>
</dbReference>
<evidence type="ECO:0000259" key="10">
    <source>
        <dbReference type="Pfam" id="PF04560"/>
    </source>
</evidence>
<dbReference type="Gene3D" id="2.30.150.10">
    <property type="entry name" value="DNA-directed RNA polymerase, beta subunit, external 1 domain"/>
    <property type="match status" value="1"/>
</dbReference>
<dbReference type="Gene3D" id="2.40.270.10">
    <property type="entry name" value="DNA-directed RNA polymerase, subunit 2, domain 6"/>
    <property type="match status" value="1"/>
</dbReference>
<dbReference type="HOGENOM" id="CLU_000524_4_0_0"/>
<evidence type="ECO:0000256" key="6">
    <source>
        <dbReference type="HAMAP-Rule" id="MF_01321"/>
    </source>
</evidence>
<dbReference type="Gene3D" id="2.40.50.100">
    <property type="match status" value="1"/>
</dbReference>
<feature type="domain" description="DNA-directed RNA polymerase beta subunit external 1" evidence="14">
    <location>
        <begin position="654"/>
        <end position="719"/>
    </location>
</feature>
<feature type="region of interest" description="Disordered" evidence="8">
    <location>
        <begin position="1"/>
        <end position="21"/>
    </location>
</feature>
<keyword evidence="1 6" id="KW-0240">DNA-directed RNA polymerase</keyword>
<evidence type="ECO:0000256" key="5">
    <source>
        <dbReference type="ARBA" id="ARBA00048552"/>
    </source>
</evidence>
<accession>A0A081C340</accession>
<comment type="catalytic activity">
    <reaction evidence="5 6 7">
        <text>RNA(n) + a ribonucleoside 5'-triphosphate = RNA(n+1) + diphosphate</text>
        <dbReference type="Rhea" id="RHEA:21248"/>
        <dbReference type="Rhea" id="RHEA-COMP:14527"/>
        <dbReference type="Rhea" id="RHEA-COMP:17342"/>
        <dbReference type="ChEBI" id="CHEBI:33019"/>
        <dbReference type="ChEBI" id="CHEBI:61557"/>
        <dbReference type="ChEBI" id="CHEBI:140395"/>
        <dbReference type="EC" id="2.7.7.6"/>
    </reaction>
</comment>
<dbReference type="GO" id="GO:0003899">
    <property type="term" value="F:DNA-directed RNA polymerase activity"/>
    <property type="evidence" value="ECO:0007669"/>
    <property type="project" value="UniProtKB-UniRule"/>
</dbReference>
<evidence type="ECO:0000259" key="11">
    <source>
        <dbReference type="Pfam" id="PF04561"/>
    </source>
</evidence>
<dbReference type="Gene3D" id="2.40.50.150">
    <property type="match status" value="1"/>
</dbReference>
<feature type="domain" description="RNA polymerase Rpb2" evidence="11">
    <location>
        <begin position="413"/>
        <end position="517"/>
    </location>
</feature>
<dbReference type="EC" id="2.7.7.6" evidence="6 7"/>
<evidence type="ECO:0000259" key="13">
    <source>
        <dbReference type="Pfam" id="PF04565"/>
    </source>
</evidence>
<feature type="domain" description="RNA polymerase Rpb2" evidence="10">
    <location>
        <begin position="1430"/>
        <end position="1505"/>
    </location>
</feature>
<evidence type="ECO:0000313" key="15">
    <source>
        <dbReference type="EMBL" id="GAK58995.1"/>
    </source>
</evidence>
<dbReference type="NCBIfam" id="NF001616">
    <property type="entry name" value="PRK00405.1"/>
    <property type="match status" value="1"/>
</dbReference>
<dbReference type="SUPFAM" id="SSF64484">
    <property type="entry name" value="beta and beta-prime subunits of DNA dependent RNA-polymerase"/>
    <property type="match status" value="1"/>
</dbReference>
<evidence type="ECO:0000256" key="8">
    <source>
        <dbReference type="SAM" id="MobiDB-lite"/>
    </source>
</evidence>
<dbReference type="Gene3D" id="3.90.1100.10">
    <property type="match status" value="2"/>
</dbReference>
<dbReference type="InterPro" id="IPR037034">
    <property type="entry name" value="RNA_pol_Rpb2_2_sf"/>
</dbReference>
<feature type="domain" description="RNA polymerase beta subunit protrusion" evidence="12">
    <location>
        <begin position="43"/>
        <end position="561"/>
    </location>
</feature>
<dbReference type="EMBL" id="DF820469">
    <property type="protein sequence ID" value="GAK58995.1"/>
    <property type="molecule type" value="Genomic_DNA"/>
</dbReference>
<dbReference type="InterPro" id="IPR010243">
    <property type="entry name" value="RNA_pol_bsu_bac"/>
</dbReference>
<evidence type="ECO:0000256" key="3">
    <source>
        <dbReference type="ARBA" id="ARBA00022695"/>
    </source>
</evidence>
<comment type="similarity">
    <text evidence="6 7">Belongs to the RNA polymerase beta chain family.</text>
</comment>
<dbReference type="Proteomes" id="UP000030661">
    <property type="component" value="Unassembled WGS sequence"/>
</dbReference>
<dbReference type="PROSITE" id="PS01166">
    <property type="entry name" value="RNA_POL_BETA"/>
    <property type="match status" value="1"/>
</dbReference>
<keyword evidence="16" id="KW-1185">Reference proteome</keyword>
<keyword evidence="4 6" id="KW-0804">Transcription</keyword>
<dbReference type="InterPro" id="IPR007120">
    <property type="entry name" value="DNA-dir_RNAP_su2_dom"/>
</dbReference>
<dbReference type="GO" id="GO:0003677">
    <property type="term" value="F:DNA binding"/>
    <property type="evidence" value="ECO:0007669"/>
    <property type="project" value="UniProtKB-UniRule"/>
</dbReference>
<dbReference type="Pfam" id="PF04561">
    <property type="entry name" value="RNA_pol_Rpb2_2"/>
    <property type="match status" value="2"/>
</dbReference>
<evidence type="ECO:0000259" key="14">
    <source>
        <dbReference type="Pfam" id="PF10385"/>
    </source>
</evidence>
<reference evidence="15" key="1">
    <citation type="journal article" date="2015" name="PeerJ">
        <title>First genomic representation of candidate bacterial phylum KSB3 points to enhanced environmental sensing as a trigger of wastewater bulking.</title>
        <authorList>
            <person name="Sekiguchi Y."/>
            <person name="Ohashi A."/>
            <person name="Parks D.H."/>
            <person name="Yamauchi T."/>
            <person name="Tyson G.W."/>
            <person name="Hugenholtz P."/>
        </authorList>
    </citation>
    <scope>NUCLEOTIDE SEQUENCE [LARGE SCALE GENOMIC DNA]</scope>
</reference>
<evidence type="ECO:0000259" key="9">
    <source>
        <dbReference type="Pfam" id="PF00562"/>
    </source>
</evidence>
<evidence type="ECO:0000256" key="4">
    <source>
        <dbReference type="ARBA" id="ARBA00023163"/>
    </source>
</evidence>
<dbReference type="NCBIfam" id="TIGR02013">
    <property type="entry name" value="rpoB"/>
    <property type="match status" value="1"/>
</dbReference>
<dbReference type="InterPro" id="IPR007641">
    <property type="entry name" value="RNA_pol_Rpb2_7"/>
</dbReference>
<feature type="compositionally biased region" description="Low complexity" evidence="8">
    <location>
        <begin position="1"/>
        <end position="16"/>
    </location>
</feature>
<dbReference type="CDD" id="cd00653">
    <property type="entry name" value="RNA_pol_B_RPB2"/>
    <property type="match status" value="1"/>
</dbReference>
<evidence type="ECO:0000256" key="1">
    <source>
        <dbReference type="ARBA" id="ARBA00022478"/>
    </source>
</evidence>
<dbReference type="InterPro" id="IPR015712">
    <property type="entry name" value="DNA-dir_RNA_pol_su2"/>
</dbReference>
<dbReference type="InterPro" id="IPR037033">
    <property type="entry name" value="DNA-dir_RNAP_su2_hyb_sf"/>
</dbReference>